<evidence type="ECO:0000259" key="1">
    <source>
        <dbReference type="Pfam" id="PF13676"/>
    </source>
</evidence>
<reference evidence="2" key="1">
    <citation type="submission" date="2019-02" db="EMBL/GenBank/DDBJ databases">
        <authorList>
            <person name="Gruber-Vodicka R. H."/>
            <person name="Seah K. B. B."/>
        </authorList>
    </citation>
    <scope>NUCLEOTIDE SEQUENCE</scope>
    <source>
        <strain evidence="2">BECK_BZ126</strain>
    </source>
</reference>
<sequence>MFLFLLLMKISRMYKDFKSHLESLERIRLVKSWHDRMITAGSEWKGVIDSKLEQSSVVLLLISASFVESEYCFDIELEKALPMHAAKEALVIPIIVRSAVAWVDIVEGLKIAIKEFQTQKYP</sequence>
<dbReference type="AlphaFoldDB" id="A0A450ZUQ2"/>
<feature type="domain" description="TIR" evidence="1">
    <location>
        <begin position="30"/>
        <end position="100"/>
    </location>
</feature>
<dbReference type="SUPFAM" id="SSF52200">
    <property type="entry name" value="Toll/Interleukin receptor TIR domain"/>
    <property type="match status" value="1"/>
</dbReference>
<dbReference type="EMBL" id="CAADFW010000018">
    <property type="protein sequence ID" value="VFK57496.1"/>
    <property type="molecule type" value="Genomic_DNA"/>
</dbReference>
<dbReference type="InterPro" id="IPR035897">
    <property type="entry name" value="Toll_tir_struct_dom_sf"/>
</dbReference>
<dbReference type="Gene3D" id="3.40.50.10140">
    <property type="entry name" value="Toll/interleukin-1 receptor homology (TIR) domain"/>
    <property type="match status" value="1"/>
</dbReference>
<gene>
    <name evidence="2" type="ORF">BECKTC1821F_GA0114240_101815</name>
</gene>
<organism evidence="2">
    <name type="scientific">Candidatus Kentrum sp. TC</name>
    <dbReference type="NCBI Taxonomy" id="2126339"/>
    <lineage>
        <taxon>Bacteria</taxon>
        <taxon>Pseudomonadati</taxon>
        <taxon>Pseudomonadota</taxon>
        <taxon>Gammaproteobacteria</taxon>
        <taxon>Candidatus Kentrum</taxon>
    </lineage>
</organism>
<dbReference type="GO" id="GO:0007165">
    <property type="term" value="P:signal transduction"/>
    <property type="evidence" value="ECO:0007669"/>
    <property type="project" value="InterPro"/>
</dbReference>
<dbReference type="Pfam" id="PF13676">
    <property type="entry name" value="TIR_2"/>
    <property type="match status" value="1"/>
</dbReference>
<protein>
    <submittedName>
        <fullName evidence="2">TIR domain-containing protein</fullName>
    </submittedName>
</protein>
<accession>A0A450ZUQ2</accession>
<dbReference type="InterPro" id="IPR000157">
    <property type="entry name" value="TIR_dom"/>
</dbReference>
<proteinExistence type="predicted"/>
<name>A0A450ZUQ2_9GAMM</name>
<evidence type="ECO:0000313" key="2">
    <source>
        <dbReference type="EMBL" id="VFK57496.1"/>
    </source>
</evidence>